<dbReference type="Pfam" id="PF00079">
    <property type="entry name" value="Serpin"/>
    <property type="match status" value="1"/>
</dbReference>
<dbReference type="OrthoDB" id="671595at2759"/>
<feature type="region of interest" description="Disordered" evidence="5">
    <location>
        <begin position="37"/>
        <end position="82"/>
    </location>
</feature>
<dbReference type="AlphaFoldDB" id="A0A6P4FLM3"/>
<dbReference type="InterPro" id="IPR042185">
    <property type="entry name" value="Serpin_sf_2"/>
</dbReference>
<sequence>MASKAMILLLLTGHLLVAQTFAQQDYNAWQRTAGQPPQLGVRSLPSNSNWGQPANPQPLNNVEEVNLSPRPTTTPPPNRPPPSYSYMDRFSAKLFQKIVRPHRQDNVVFSPFSVHALLGMIYAASAGKTKREVQEVGEFGENQIDVALDFERLVKFKEHLQGAELTMAMRVFYNQQLGGINPSYDEFAKFYYDAGTQPVNMDNGQDTSSLINAWVADRTHNKIQNLVRANDINSQMQALFVNAVYFMGRWEHEFSTRDTQPAEFRHTDGTVSQVAMMFNDDVFGLADLPELNATALELSYKNSATSMLILLPNRINGLADLEQKLAQPRFDLNKIAHRLRRQTVSVRLPKFRIEFEQDMTEPLKELGIRQMFTPNSQVIKLLDKPVRVEKILQKAYIDVGEGGTEASAASYAKFVPLSLPVRSQEFVANRPFVFAIRAPNSVLFVGHVERPTPMTARNEPIADAFNRQ</sequence>
<dbReference type="PROSITE" id="PS00284">
    <property type="entry name" value="SERPIN"/>
    <property type="match status" value="1"/>
</dbReference>
<dbReference type="InterPro" id="IPR000215">
    <property type="entry name" value="Serpin_fam"/>
</dbReference>
<feature type="compositionally biased region" description="Pro residues" evidence="5">
    <location>
        <begin position="72"/>
        <end position="82"/>
    </location>
</feature>
<keyword evidence="6" id="KW-0732">Signal</keyword>
<dbReference type="SUPFAM" id="SSF56574">
    <property type="entry name" value="Serpins"/>
    <property type="match status" value="1"/>
</dbReference>
<dbReference type="InterPro" id="IPR023796">
    <property type="entry name" value="Serpin_dom"/>
</dbReference>
<accession>A0A6P4FLM3</accession>
<dbReference type="InterPro" id="IPR036186">
    <property type="entry name" value="Serpin_sf"/>
</dbReference>
<dbReference type="InterPro" id="IPR023795">
    <property type="entry name" value="Serpin_CS"/>
</dbReference>
<feature type="domain" description="Serpin" evidence="7">
    <location>
        <begin position="92"/>
        <end position="451"/>
    </location>
</feature>
<feature type="compositionally biased region" description="Polar residues" evidence="5">
    <location>
        <begin position="44"/>
        <end position="60"/>
    </location>
</feature>
<proteinExistence type="inferred from homology"/>
<name>A0A6P4FLM3_DRORH</name>
<keyword evidence="2" id="KW-0646">Protease inhibitor</keyword>
<feature type="signal peptide" evidence="6">
    <location>
        <begin position="1"/>
        <end position="22"/>
    </location>
</feature>
<reference evidence="8" key="1">
    <citation type="submission" date="2025-08" db="UniProtKB">
        <authorList>
            <consortium name="RefSeq"/>
        </authorList>
    </citation>
    <scope>IDENTIFICATION</scope>
</reference>
<organism evidence="8">
    <name type="scientific">Drosophila rhopaloa</name>
    <name type="common">Fruit fly</name>
    <dbReference type="NCBI Taxonomy" id="1041015"/>
    <lineage>
        <taxon>Eukaryota</taxon>
        <taxon>Metazoa</taxon>
        <taxon>Ecdysozoa</taxon>
        <taxon>Arthropoda</taxon>
        <taxon>Hexapoda</taxon>
        <taxon>Insecta</taxon>
        <taxon>Pterygota</taxon>
        <taxon>Neoptera</taxon>
        <taxon>Endopterygota</taxon>
        <taxon>Diptera</taxon>
        <taxon>Brachycera</taxon>
        <taxon>Muscomorpha</taxon>
        <taxon>Ephydroidea</taxon>
        <taxon>Drosophilidae</taxon>
        <taxon>Drosophila</taxon>
        <taxon>Sophophora</taxon>
    </lineage>
</organism>
<comment type="similarity">
    <text evidence="1 4">Belongs to the serpin family.</text>
</comment>
<feature type="chain" id="PRO_5027740081" evidence="6">
    <location>
        <begin position="23"/>
        <end position="468"/>
    </location>
</feature>
<evidence type="ECO:0000256" key="6">
    <source>
        <dbReference type="SAM" id="SignalP"/>
    </source>
</evidence>
<dbReference type="Gene3D" id="3.30.497.10">
    <property type="entry name" value="Antithrombin, subunit I, domain 2"/>
    <property type="match status" value="1"/>
</dbReference>
<dbReference type="GO" id="GO:0004867">
    <property type="term" value="F:serine-type endopeptidase inhibitor activity"/>
    <property type="evidence" value="ECO:0007669"/>
    <property type="project" value="UniProtKB-KW"/>
</dbReference>
<protein>
    <submittedName>
        <fullName evidence="8">Alaserpin-like</fullName>
    </submittedName>
</protein>
<evidence type="ECO:0000256" key="3">
    <source>
        <dbReference type="ARBA" id="ARBA00022900"/>
    </source>
</evidence>
<dbReference type="GO" id="GO:0005615">
    <property type="term" value="C:extracellular space"/>
    <property type="evidence" value="ECO:0007669"/>
    <property type="project" value="InterPro"/>
</dbReference>
<keyword evidence="3" id="KW-0722">Serine protease inhibitor</keyword>
<dbReference type="CDD" id="cd19954">
    <property type="entry name" value="serpin42Dd-like_insects"/>
    <property type="match status" value="1"/>
</dbReference>
<dbReference type="GeneID" id="108050934"/>
<evidence type="ECO:0000313" key="8">
    <source>
        <dbReference type="RefSeq" id="XP_016988338.1"/>
    </source>
</evidence>
<evidence type="ECO:0000256" key="4">
    <source>
        <dbReference type="RuleBase" id="RU000411"/>
    </source>
</evidence>
<dbReference type="PANTHER" id="PTHR11461">
    <property type="entry name" value="SERINE PROTEASE INHIBITOR, SERPIN"/>
    <property type="match status" value="1"/>
</dbReference>
<evidence type="ECO:0000256" key="1">
    <source>
        <dbReference type="ARBA" id="ARBA00009500"/>
    </source>
</evidence>
<dbReference type="RefSeq" id="XP_016988338.2">
    <property type="nucleotide sequence ID" value="XM_017132849.2"/>
</dbReference>
<evidence type="ECO:0000256" key="5">
    <source>
        <dbReference type="SAM" id="MobiDB-lite"/>
    </source>
</evidence>
<evidence type="ECO:0000259" key="7">
    <source>
        <dbReference type="SMART" id="SM00093"/>
    </source>
</evidence>
<dbReference type="Gene3D" id="2.30.39.10">
    <property type="entry name" value="Alpha-1-antitrypsin, domain 1"/>
    <property type="match status" value="1"/>
</dbReference>
<gene>
    <name evidence="8" type="primary">LOC108050934</name>
</gene>
<dbReference type="PANTHER" id="PTHR11461:SF211">
    <property type="entry name" value="GH10112P-RELATED"/>
    <property type="match status" value="1"/>
</dbReference>
<evidence type="ECO:0000256" key="2">
    <source>
        <dbReference type="ARBA" id="ARBA00022690"/>
    </source>
</evidence>
<dbReference type="RefSeq" id="XP_016988338.1">
    <property type="nucleotide sequence ID" value="XM_017132849.1"/>
</dbReference>
<dbReference type="InterPro" id="IPR042178">
    <property type="entry name" value="Serpin_sf_1"/>
</dbReference>
<dbReference type="SMART" id="SM00093">
    <property type="entry name" value="SERPIN"/>
    <property type="match status" value="1"/>
</dbReference>